<gene>
    <name evidence="6" type="ORF">BELL_1242g00020</name>
</gene>
<dbReference type="InterPro" id="IPR002355">
    <property type="entry name" value="Cu_oxidase_Cu_BS"/>
</dbReference>
<evidence type="ECO:0000313" key="6">
    <source>
        <dbReference type="EMBL" id="TGO59519.1"/>
    </source>
</evidence>
<comment type="similarity">
    <text evidence="1">Belongs to the multicopper oxidase family.</text>
</comment>
<keyword evidence="7" id="KW-1185">Reference proteome</keyword>
<dbReference type="InterPro" id="IPR001117">
    <property type="entry name" value="Cu-oxidase_2nd"/>
</dbReference>
<reference evidence="6 7" key="1">
    <citation type="submission" date="2017-12" db="EMBL/GenBank/DDBJ databases">
        <title>Comparative genomics of Botrytis spp.</title>
        <authorList>
            <person name="Valero-Jimenez C.A."/>
            <person name="Tapia P."/>
            <person name="Veloso J."/>
            <person name="Silva-Moreno E."/>
            <person name="Staats M."/>
            <person name="Valdes J.H."/>
            <person name="Van Kan J.A.L."/>
        </authorList>
    </citation>
    <scope>NUCLEOTIDE SEQUENCE [LARGE SCALE GENOMIC DNA]</scope>
    <source>
        <strain evidence="6 7">Be9601</strain>
    </source>
</reference>
<dbReference type="Pfam" id="PF00394">
    <property type="entry name" value="Cu-oxidase"/>
    <property type="match status" value="1"/>
</dbReference>
<comment type="caution">
    <text evidence="6">The sequence shown here is derived from an EMBL/GenBank/DDBJ whole genome shotgun (WGS) entry which is preliminary data.</text>
</comment>
<dbReference type="STRING" id="278938.A0A4Z1ID01"/>
<sequence length="330" mass="36675">MLDWSPVTAEVEAFAALAAPPTLDNGLINGTNTYNNSDTIVSSHFETTFKSDTRYRIRLMNTTADTHFKFSIDSHTIKVIAADFVPIVPYISDTIAISMGQRYDIIVTANAAVDNYWMRAVAQTGCSKNVNADNIYDNSTSTDDPTSDELRGSLVPYVPIVASDSPAEEDEFSVIINKTNGVIWQMGTHSFLNQWDYPTLLQSYEGDDTWAAEQAVYQLPEADVWIYWIIETTNAHTSPWTRFLVNAPRRDVVLLPGSGWVVMAFYTDSPGAWIMHCHIAWHTSEGLAVQILERESELVDLLDGDLLNAKCAAWDSYALADNVIQPDSGT</sequence>
<feature type="domain" description="Plastocyanin-like" evidence="5">
    <location>
        <begin position="237"/>
        <end position="295"/>
    </location>
</feature>
<dbReference type="AlphaFoldDB" id="A0A4Z1ID01"/>
<feature type="domain" description="Plastocyanin-like" evidence="4">
    <location>
        <begin position="12"/>
        <end position="125"/>
    </location>
</feature>
<dbReference type="InterPro" id="IPR045087">
    <property type="entry name" value="Cu-oxidase_fam"/>
</dbReference>
<dbReference type="PANTHER" id="PTHR11709:SF502">
    <property type="entry name" value="MULTICOPPER OXIDASE"/>
    <property type="match status" value="1"/>
</dbReference>
<dbReference type="Gene3D" id="2.60.40.420">
    <property type="entry name" value="Cupredoxins - blue copper proteins"/>
    <property type="match status" value="3"/>
</dbReference>
<dbReference type="PROSITE" id="PS00080">
    <property type="entry name" value="MULTICOPPER_OXIDASE2"/>
    <property type="match status" value="1"/>
</dbReference>
<dbReference type="FunFam" id="2.60.40.420:FF:000045">
    <property type="entry name" value="Laccase 2"/>
    <property type="match status" value="1"/>
</dbReference>
<protein>
    <recommendedName>
        <fullName evidence="8">Plastocyanin-like domain-containing protein</fullName>
    </recommendedName>
</protein>
<dbReference type="PROSITE" id="PS00079">
    <property type="entry name" value="MULTICOPPER_OXIDASE1"/>
    <property type="match status" value="1"/>
</dbReference>
<evidence type="ECO:0000313" key="7">
    <source>
        <dbReference type="Proteomes" id="UP000297229"/>
    </source>
</evidence>
<dbReference type="SUPFAM" id="SSF49503">
    <property type="entry name" value="Cupredoxins"/>
    <property type="match status" value="2"/>
</dbReference>
<dbReference type="InterPro" id="IPR033138">
    <property type="entry name" value="Cu_oxidase_CS"/>
</dbReference>
<dbReference type="InterPro" id="IPR008972">
    <property type="entry name" value="Cupredoxin"/>
</dbReference>
<dbReference type="Proteomes" id="UP000297229">
    <property type="component" value="Unassembled WGS sequence"/>
</dbReference>
<dbReference type="Pfam" id="PF07731">
    <property type="entry name" value="Cu-oxidase_2"/>
    <property type="match status" value="1"/>
</dbReference>
<dbReference type="GO" id="GO:0005507">
    <property type="term" value="F:copper ion binding"/>
    <property type="evidence" value="ECO:0007669"/>
    <property type="project" value="InterPro"/>
</dbReference>
<dbReference type="EMBL" id="PQXM01001240">
    <property type="protein sequence ID" value="TGO59519.1"/>
    <property type="molecule type" value="Genomic_DNA"/>
</dbReference>
<evidence type="ECO:0000256" key="3">
    <source>
        <dbReference type="ARBA" id="ARBA00023002"/>
    </source>
</evidence>
<accession>A0A4Z1ID01</accession>
<evidence type="ECO:0000259" key="5">
    <source>
        <dbReference type="Pfam" id="PF07731"/>
    </source>
</evidence>
<evidence type="ECO:0000259" key="4">
    <source>
        <dbReference type="Pfam" id="PF00394"/>
    </source>
</evidence>
<dbReference type="InterPro" id="IPR011706">
    <property type="entry name" value="Cu-oxidase_C"/>
</dbReference>
<dbReference type="PANTHER" id="PTHR11709">
    <property type="entry name" value="MULTI-COPPER OXIDASE"/>
    <property type="match status" value="1"/>
</dbReference>
<keyword evidence="3" id="KW-0560">Oxidoreductase</keyword>
<evidence type="ECO:0000256" key="2">
    <source>
        <dbReference type="ARBA" id="ARBA00022723"/>
    </source>
</evidence>
<proteinExistence type="inferred from homology"/>
<dbReference type="GO" id="GO:0016491">
    <property type="term" value="F:oxidoreductase activity"/>
    <property type="evidence" value="ECO:0007669"/>
    <property type="project" value="UniProtKB-KW"/>
</dbReference>
<name>A0A4Z1ID01_9HELO</name>
<dbReference type="CDD" id="cd13880">
    <property type="entry name" value="CuRO_2_MaLCC_like"/>
    <property type="match status" value="1"/>
</dbReference>
<keyword evidence="2" id="KW-0479">Metal-binding</keyword>
<evidence type="ECO:0008006" key="8">
    <source>
        <dbReference type="Google" id="ProtNLM"/>
    </source>
</evidence>
<organism evidence="6 7">
    <name type="scientific">Botrytis elliptica</name>
    <dbReference type="NCBI Taxonomy" id="278938"/>
    <lineage>
        <taxon>Eukaryota</taxon>
        <taxon>Fungi</taxon>
        <taxon>Dikarya</taxon>
        <taxon>Ascomycota</taxon>
        <taxon>Pezizomycotina</taxon>
        <taxon>Leotiomycetes</taxon>
        <taxon>Helotiales</taxon>
        <taxon>Sclerotiniaceae</taxon>
        <taxon>Botrytis</taxon>
    </lineage>
</organism>
<evidence type="ECO:0000256" key="1">
    <source>
        <dbReference type="ARBA" id="ARBA00010609"/>
    </source>
</evidence>